<gene>
    <name evidence="3" type="primary">20206250</name>
    <name evidence="2" type="ORF">HELRODRAFT_177446</name>
</gene>
<dbReference type="CTD" id="20206250"/>
<dbReference type="EnsemblMetazoa" id="HelroT177446">
    <property type="protein sequence ID" value="HelroP177446"/>
    <property type="gene ID" value="HelroG177446"/>
</dbReference>
<evidence type="ECO:0000313" key="3">
    <source>
        <dbReference type="EnsemblMetazoa" id="HelroP177446"/>
    </source>
</evidence>
<evidence type="ECO:0000256" key="1">
    <source>
        <dbReference type="SAM" id="MobiDB-lite"/>
    </source>
</evidence>
<feature type="region of interest" description="Disordered" evidence="1">
    <location>
        <begin position="38"/>
        <end position="58"/>
    </location>
</feature>
<protein>
    <submittedName>
        <fullName evidence="2 3">Uncharacterized protein</fullName>
    </submittedName>
</protein>
<dbReference type="HOGENOM" id="CLU_2199779_0_0_1"/>
<dbReference type="RefSeq" id="XP_009023907.1">
    <property type="nucleotide sequence ID" value="XM_009025659.1"/>
</dbReference>
<evidence type="ECO:0000313" key="2">
    <source>
        <dbReference type="EMBL" id="ESN97822.1"/>
    </source>
</evidence>
<reference evidence="3" key="3">
    <citation type="submission" date="2015-06" db="UniProtKB">
        <authorList>
            <consortium name="EnsemblMetazoa"/>
        </authorList>
    </citation>
    <scope>IDENTIFICATION</scope>
</reference>
<sequence length="108" mass="12383">MKLQLKKCVTSQFSSKEAQLPLPDNEVKRCDERIKDGDDLSFENVDSETNNSDDNSYTDNAFTAKINSNSFYHTGNNRTQDGNKVLDNFTKVKKSLSEVEEPKRHMFN</sequence>
<dbReference type="EMBL" id="KB097269">
    <property type="protein sequence ID" value="ESN97822.1"/>
    <property type="molecule type" value="Genomic_DNA"/>
</dbReference>
<proteinExistence type="predicted"/>
<dbReference type="KEGG" id="hro:HELRODRAFT_177446"/>
<accession>T1FBQ1</accession>
<reference evidence="4" key="1">
    <citation type="submission" date="2012-12" db="EMBL/GenBank/DDBJ databases">
        <authorList>
            <person name="Hellsten U."/>
            <person name="Grimwood J."/>
            <person name="Chapman J.A."/>
            <person name="Shapiro H."/>
            <person name="Aerts A."/>
            <person name="Otillar R.P."/>
            <person name="Terry A.Y."/>
            <person name="Boore J.L."/>
            <person name="Simakov O."/>
            <person name="Marletaz F."/>
            <person name="Cho S.-J."/>
            <person name="Edsinger-Gonzales E."/>
            <person name="Havlak P."/>
            <person name="Kuo D.-H."/>
            <person name="Larsson T."/>
            <person name="Lv J."/>
            <person name="Arendt D."/>
            <person name="Savage R."/>
            <person name="Osoegawa K."/>
            <person name="de Jong P."/>
            <person name="Lindberg D.R."/>
            <person name="Seaver E.C."/>
            <person name="Weisblat D.A."/>
            <person name="Putnam N.H."/>
            <person name="Grigoriev I.V."/>
            <person name="Rokhsar D.S."/>
        </authorList>
    </citation>
    <scope>NUCLEOTIDE SEQUENCE</scope>
</reference>
<organism evidence="3 4">
    <name type="scientific">Helobdella robusta</name>
    <name type="common">Californian leech</name>
    <dbReference type="NCBI Taxonomy" id="6412"/>
    <lineage>
        <taxon>Eukaryota</taxon>
        <taxon>Metazoa</taxon>
        <taxon>Spiralia</taxon>
        <taxon>Lophotrochozoa</taxon>
        <taxon>Annelida</taxon>
        <taxon>Clitellata</taxon>
        <taxon>Hirudinea</taxon>
        <taxon>Rhynchobdellida</taxon>
        <taxon>Glossiphoniidae</taxon>
        <taxon>Helobdella</taxon>
    </lineage>
</organism>
<reference evidence="2 4" key="2">
    <citation type="journal article" date="2013" name="Nature">
        <title>Insights into bilaterian evolution from three spiralian genomes.</title>
        <authorList>
            <person name="Simakov O."/>
            <person name="Marletaz F."/>
            <person name="Cho S.J."/>
            <person name="Edsinger-Gonzales E."/>
            <person name="Havlak P."/>
            <person name="Hellsten U."/>
            <person name="Kuo D.H."/>
            <person name="Larsson T."/>
            <person name="Lv J."/>
            <person name="Arendt D."/>
            <person name="Savage R."/>
            <person name="Osoegawa K."/>
            <person name="de Jong P."/>
            <person name="Grimwood J."/>
            <person name="Chapman J.A."/>
            <person name="Shapiro H."/>
            <person name="Aerts A."/>
            <person name="Otillar R.P."/>
            <person name="Terry A.Y."/>
            <person name="Boore J.L."/>
            <person name="Grigoriev I.V."/>
            <person name="Lindberg D.R."/>
            <person name="Seaver E.C."/>
            <person name="Weisblat D.A."/>
            <person name="Putnam N.H."/>
            <person name="Rokhsar D.S."/>
        </authorList>
    </citation>
    <scope>NUCLEOTIDE SEQUENCE</scope>
</reference>
<dbReference type="GeneID" id="20206250"/>
<evidence type="ECO:0000313" key="4">
    <source>
        <dbReference type="Proteomes" id="UP000015101"/>
    </source>
</evidence>
<dbReference type="Proteomes" id="UP000015101">
    <property type="component" value="Unassembled WGS sequence"/>
</dbReference>
<keyword evidence="4" id="KW-1185">Reference proteome</keyword>
<feature type="compositionally biased region" description="Low complexity" evidence="1">
    <location>
        <begin position="43"/>
        <end position="58"/>
    </location>
</feature>
<dbReference type="AlphaFoldDB" id="T1FBQ1"/>
<dbReference type="EMBL" id="AMQM01006068">
    <property type="status" value="NOT_ANNOTATED_CDS"/>
    <property type="molecule type" value="Genomic_DNA"/>
</dbReference>
<name>T1FBQ1_HELRO</name>
<dbReference type="InParanoid" id="T1FBQ1"/>